<dbReference type="InterPro" id="IPR029062">
    <property type="entry name" value="Class_I_gatase-like"/>
</dbReference>
<keyword evidence="3 5" id="KW-0378">Hydrolase</keyword>
<dbReference type="GO" id="GO:0016805">
    <property type="term" value="F:dipeptidase activity"/>
    <property type="evidence" value="ECO:0007669"/>
    <property type="project" value="UniProtKB-KW"/>
</dbReference>
<evidence type="ECO:0000256" key="1">
    <source>
        <dbReference type="ARBA" id="ARBA00006534"/>
    </source>
</evidence>
<dbReference type="InterPro" id="IPR005320">
    <property type="entry name" value="Peptidase_S51"/>
</dbReference>
<name>A0ABU2M0I9_9ACTN</name>
<keyword evidence="2" id="KW-0645">Protease</keyword>
<keyword evidence="6" id="KW-1185">Reference proteome</keyword>
<evidence type="ECO:0000313" key="6">
    <source>
        <dbReference type="Proteomes" id="UP001183420"/>
    </source>
</evidence>
<accession>A0ABU2M0I9</accession>
<dbReference type="CDD" id="cd03146">
    <property type="entry name" value="GAT1_Peptidase_E"/>
    <property type="match status" value="1"/>
</dbReference>
<comment type="caution">
    <text evidence="5">The sequence shown here is derived from an EMBL/GenBank/DDBJ whole genome shotgun (WGS) entry which is preliminary data.</text>
</comment>
<keyword evidence="4" id="KW-0720">Serine protease</keyword>
<protein>
    <submittedName>
        <fullName evidence="5">Dipeptidase PepE</fullName>
        <ecNumber evidence="5">3.4.13.21</ecNumber>
    </submittedName>
</protein>
<dbReference type="EC" id="3.4.13.21" evidence="5"/>
<reference evidence="6" key="1">
    <citation type="submission" date="2023-07" db="EMBL/GenBank/DDBJ databases">
        <title>30 novel species of actinomycetes from the DSMZ collection.</title>
        <authorList>
            <person name="Nouioui I."/>
        </authorList>
    </citation>
    <scope>NUCLEOTIDE SEQUENCE [LARGE SCALE GENOMIC DNA]</scope>
    <source>
        <strain evidence="6">DSM 44918</strain>
    </source>
</reference>
<evidence type="ECO:0000256" key="4">
    <source>
        <dbReference type="ARBA" id="ARBA00022825"/>
    </source>
</evidence>
<dbReference type="EMBL" id="JAVREM010000100">
    <property type="protein sequence ID" value="MDT0323326.1"/>
    <property type="molecule type" value="Genomic_DNA"/>
</dbReference>
<comment type="similarity">
    <text evidence="1">Belongs to the peptidase S51 family.</text>
</comment>
<keyword evidence="5" id="KW-0224">Dipeptidase</keyword>
<proteinExistence type="inferred from homology"/>
<evidence type="ECO:0000256" key="3">
    <source>
        <dbReference type="ARBA" id="ARBA00022801"/>
    </source>
</evidence>
<dbReference type="Pfam" id="PF03575">
    <property type="entry name" value="Peptidase_S51"/>
    <property type="match status" value="1"/>
</dbReference>
<sequence length="248" mass="26356">MRLLLLSNSTAPGRRYLEHATDEIAALLDGARSLLFVPYALADHAGYTAQVAAALAPLGVTVTGAHAVPDQAAAVREAEAVFVGGGNSFRLLKALHERGLAPAIRERVTAGDLPYLGSSAGTNMACPTLRTTNDMPIVQPPTFEALGLVPFQINPHYLDAKPDTAHMGESRAERLEQFLEENDVPVVGLREGTWLRREGDRLTLGGIAAGALLFRRGGQEPEELAPGADLSPLLTERHRFDAPAAAQG</sequence>
<gene>
    <name evidence="5" type="primary">pepE</name>
    <name evidence="5" type="ORF">RNC47_33985</name>
</gene>
<evidence type="ECO:0000313" key="5">
    <source>
        <dbReference type="EMBL" id="MDT0323326.1"/>
    </source>
</evidence>
<dbReference type="SUPFAM" id="SSF52317">
    <property type="entry name" value="Class I glutamine amidotransferase-like"/>
    <property type="match status" value="1"/>
</dbReference>
<dbReference type="PANTHER" id="PTHR20842:SF0">
    <property type="entry name" value="ALPHA-ASPARTYL DIPEPTIDASE"/>
    <property type="match status" value="1"/>
</dbReference>
<organism evidence="5 6">
    <name type="scientific">Streptomyces millisiae</name>
    <dbReference type="NCBI Taxonomy" id="3075542"/>
    <lineage>
        <taxon>Bacteria</taxon>
        <taxon>Bacillati</taxon>
        <taxon>Actinomycetota</taxon>
        <taxon>Actinomycetes</taxon>
        <taxon>Kitasatosporales</taxon>
        <taxon>Streptomycetaceae</taxon>
        <taxon>Streptomyces</taxon>
    </lineage>
</organism>
<evidence type="ECO:0000256" key="2">
    <source>
        <dbReference type="ARBA" id="ARBA00022670"/>
    </source>
</evidence>
<dbReference type="Proteomes" id="UP001183420">
    <property type="component" value="Unassembled WGS sequence"/>
</dbReference>
<dbReference type="Gene3D" id="3.40.50.880">
    <property type="match status" value="1"/>
</dbReference>
<dbReference type="PANTHER" id="PTHR20842">
    <property type="entry name" value="PROTEASE S51 ALPHA-ASPARTYL DIPEPTIDASE"/>
    <property type="match status" value="1"/>
</dbReference>
<dbReference type="RefSeq" id="WP_311604483.1">
    <property type="nucleotide sequence ID" value="NZ_JAVREM010000100.1"/>
</dbReference>
<dbReference type="NCBIfam" id="NF003642">
    <property type="entry name" value="PRK05282.1"/>
    <property type="match status" value="1"/>
</dbReference>